<feature type="domain" description="Zn(2)-C6 fungal-type" evidence="9">
    <location>
        <begin position="104"/>
        <end position="134"/>
    </location>
</feature>
<dbReference type="Pfam" id="PF00172">
    <property type="entry name" value="Zn_clus"/>
    <property type="match status" value="1"/>
</dbReference>
<evidence type="ECO:0000256" key="1">
    <source>
        <dbReference type="ARBA" id="ARBA00004123"/>
    </source>
</evidence>
<feature type="compositionally biased region" description="Low complexity" evidence="8">
    <location>
        <begin position="253"/>
        <end position="267"/>
    </location>
</feature>
<dbReference type="SUPFAM" id="SSF57701">
    <property type="entry name" value="Zn2/Cys6 DNA-binding domain"/>
    <property type="match status" value="1"/>
</dbReference>
<name>A0A292PU90_9PEZI</name>
<dbReference type="CDD" id="cd00067">
    <property type="entry name" value="GAL4"/>
    <property type="match status" value="1"/>
</dbReference>
<dbReference type="EMBL" id="LN891029">
    <property type="protein sequence ID" value="CUS11172.1"/>
    <property type="molecule type" value="Genomic_DNA"/>
</dbReference>
<feature type="compositionally biased region" description="Pro residues" evidence="8">
    <location>
        <begin position="818"/>
        <end position="827"/>
    </location>
</feature>
<dbReference type="AlphaFoldDB" id="A0A292PU90"/>
<dbReference type="GO" id="GO:0045944">
    <property type="term" value="P:positive regulation of transcription by RNA polymerase II"/>
    <property type="evidence" value="ECO:0007669"/>
    <property type="project" value="TreeGrafter"/>
</dbReference>
<dbReference type="Gene3D" id="4.10.240.10">
    <property type="entry name" value="Zn(2)-C6 fungal-type DNA-binding domain"/>
    <property type="match status" value="1"/>
</dbReference>
<evidence type="ECO:0000313" key="10">
    <source>
        <dbReference type="EMBL" id="CUS11172.1"/>
    </source>
</evidence>
<dbReference type="InterPro" id="IPR001138">
    <property type="entry name" value="Zn2Cys6_DnaBD"/>
</dbReference>
<feature type="region of interest" description="Disordered" evidence="8">
    <location>
        <begin position="245"/>
        <end position="269"/>
    </location>
</feature>
<dbReference type="PROSITE" id="PS50048">
    <property type="entry name" value="ZN2_CY6_FUNGAL_2"/>
    <property type="match status" value="1"/>
</dbReference>
<keyword evidence="5" id="KW-0238">DNA-binding</keyword>
<feature type="compositionally biased region" description="Low complexity" evidence="8">
    <location>
        <begin position="203"/>
        <end position="214"/>
    </location>
</feature>
<feature type="region of interest" description="Disordered" evidence="8">
    <location>
        <begin position="894"/>
        <end position="916"/>
    </location>
</feature>
<keyword evidence="4" id="KW-0805">Transcription regulation</keyword>
<feature type="region of interest" description="Disordered" evidence="8">
    <location>
        <begin position="1"/>
        <end position="88"/>
    </location>
</feature>
<feature type="region of interest" description="Disordered" evidence="8">
    <location>
        <begin position="192"/>
        <end position="214"/>
    </location>
</feature>
<dbReference type="InterPro" id="IPR007219">
    <property type="entry name" value="XnlR_reg_dom"/>
</dbReference>
<evidence type="ECO:0000256" key="6">
    <source>
        <dbReference type="ARBA" id="ARBA00023163"/>
    </source>
</evidence>
<dbReference type="CDD" id="cd14653">
    <property type="entry name" value="ZIP_Gal4p-like"/>
    <property type="match status" value="1"/>
</dbReference>
<gene>
    <name evidence="10" type="ORF">GSTUAT00004771001</name>
</gene>
<dbReference type="PANTHER" id="PTHR47782">
    <property type="entry name" value="ZN(II)2CYS6 TRANSCRIPTION FACTOR (EUROFUNG)-RELATED"/>
    <property type="match status" value="1"/>
</dbReference>
<keyword evidence="2" id="KW-0479">Metal-binding</keyword>
<organism evidence="10 11">
    <name type="scientific">Tuber aestivum</name>
    <name type="common">summer truffle</name>
    <dbReference type="NCBI Taxonomy" id="59557"/>
    <lineage>
        <taxon>Eukaryota</taxon>
        <taxon>Fungi</taxon>
        <taxon>Dikarya</taxon>
        <taxon>Ascomycota</taxon>
        <taxon>Pezizomycotina</taxon>
        <taxon>Pezizomycetes</taxon>
        <taxon>Pezizales</taxon>
        <taxon>Tuberaceae</taxon>
        <taxon>Tuber</taxon>
    </lineage>
</organism>
<evidence type="ECO:0000259" key="9">
    <source>
        <dbReference type="PROSITE" id="PS50048"/>
    </source>
</evidence>
<feature type="compositionally biased region" description="Low complexity" evidence="8">
    <location>
        <begin position="72"/>
        <end position="88"/>
    </location>
</feature>
<dbReference type="Pfam" id="PF04082">
    <property type="entry name" value="Fungal_trans"/>
    <property type="match status" value="1"/>
</dbReference>
<keyword evidence="7" id="KW-0539">Nucleus</keyword>
<dbReference type="SMART" id="SM00066">
    <property type="entry name" value="GAL4"/>
    <property type="match status" value="1"/>
</dbReference>
<protein>
    <recommendedName>
        <fullName evidence="9">Zn(2)-C6 fungal-type domain-containing protein</fullName>
    </recommendedName>
</protein>
<feature type="compositionally biased region" description="Polar residues" evidence="8">
    <location>
        <begin position="799"/>
        <end position="809"/>
    </location>
</feature>
<dbReference type="PROSITE" id="PS00463">
    <property type="entry name" value="ZN2_CY6_FUNGAL_1"/>
    <property type="match status" value="1"/>
</dbReference>
<sequence>MKRERRTLSVPSVSFPDEGSRGPGGSMIDSSGFLGTPPPQGTGASSGAGWAPQQQQPSISSQSLGKPPNFNRSRSASTSSLSTPTAATPVPGAVAVAKKKTVTACQRCRTRKIRCDGALPACKSCVKAGVDCIEVDRTGDNNMPRSHVLELENRIKWLEDVVRTRAPDVDLQAGPPVELRSRPSPPAIRIVTTGPDFHPPPSSMSSTSSPSFALSPASTCATPASFDFSPVPSPNYLAPVSPYTFSDGPSPSPSSAPSSPLLASSPLFQPQDPVSQDVGLLSLSAFEEPKYVGSSSSVSFARLVFQGASSGELRQPEFDQGDRDVKSSLAWPGLDSKPAALPNTDECVTLSSTYFTTVALQYPFLHRQTFDACLDATYHAENGVVRHLPPGYTATVARFHVFMVLSIGANILSGRGRASRSMASDSEGYFASAMQIINDISITGSLTGVQSALLLAMRSLHASEGLNLWYLNAVIMATCVDLGFQRKIISYRGQDHAGIKKRIFWCAYALDRNLGISLGRPFSLRDESFDVDFPEEGDNDDELHHVASLPVGSNMSGSIENARASFSGSICLFRMMKVISGIGTTIYRVSQPHIGRWQVDLPEWQMATHRQLTELRDQVRLSLGGVRRGSGSSGSHLGSGQMVELKYHEAVQLLFRPSPVFPKPTATALQHCFSSSVEVIRIQSKLKRYSELQHSWLTVQSIFVSGIMMLFAYKNCCEVQTHTTHEVLMEDINSCSSLLSDLAERWPIAQRSKARFEAHASTVVGPASTNALRMLSPQDGTRRASNSSVHSSRGYFADMQSQSQSQTLEVPSLHQAPTPTPPPPPPQQQFSAPNWPSGDLTGGGAVATAQMDTSWVDTFDWGFAPAGFQAPGGIGFDGLDPVGEDMLSALLNAPPGGTGGDTGMWGMEQGDHDRRI</sequence>
<evidence type="ECO:0000256" key="5">
    <source>
        <dbReference type="ARBA" id="ARBA00023125"/>
    </source>
</evidence>
<evidence type="ECO:0000256" key="2">
    <source>
        <dbReference type="ARBA" id="ARBA00022723"/>
    </source>
</evidence>
<keyword evidence="11" id="KW-1185">Reference proteome</keyword>
<proteinExistence type="predicted"/>
<feature type="compositionally biased region" description="Low complexity" evidence="8">
    <location>
        <begin position="52"/>
        <end position="63"/>
    </location>
</feature>
<comment type="subcellular location">
    <subcellularLocation>
        <location evidence="1">Nucleus</location>
    </subcellularLocation>
</comment>
<keyword evidence="6" id="KW-0804">Transcription</keyword>
<dbReference type="CDD" id="cd12148">
    <property type="entry name" value="fungal_TF_MHR"/>
    <property type="match status" value="1"/>
</dbReference>
<dbReference type="GO" id="GO:0000981">
    <property type="term" value="F:DNA-binding transcription factor activity, RNA polymerase II-specific"/>
    <property type="evidence" value="ECO:0007669"/>
    <property type="project" value="InterPro"/>
</dbReference>
<feature type="region of interest" description="Disordered" evidence="8">
    <location>
        <begin position="769"/>
        <end position="845"/>
    </location>
</feature>
<accession>A0A292PU90</accession>
<evidence type="ECO:0000256" key="3">
    <source>
        <dbReference type="ARBA" id="ARBA00022833"/>
    </source>
</evidence>
<evidence type="ECO:0000313" key="11">
    <source>
        <dbReference type="Proteomes" id="UP001412239"/>
    </source>
</evidence>
<evidence type="ECO:0000256" key="8">
    <source>
        <dbReference type="SAM" id="MobiDB-lite"/>
    </source>
</evidence>
<dbReference type="GO" id="GO:0043565">
    <property type="term" value="F:sequence-specific DNA binding"/>
    <property type="evidence" value="ECO:0007669"/>
    <property type="project" value="TreeGrafter"/>
</dbReference>
<dbReference type="SMART" id="SM00906">
    <property type="entry name" value="Fungal_trans"/>
    <property type="match status" value="1"/>
</dbReference>
<keyword evidence="3" id="KW-0862">Zinc</keyword>
<dbReference type="PANTHER" id="PTHR47782:SF1">
    <property type="entry name" value="PYRIMIDINE PATHWAY REGULATORY PROTEIN 1"/>
    <property type="match status" value="1"/>
</dbReference>
<evidence type="ECO:0000256" key="7">
    <source>
        <dbReference type="ARBA" id="ARBA00023242"/>
    </source>
</evidence>
<dbReference type="GO" id="GO:0006351">
    <property type="term" value="P:DNA-templated transcription"/>
    <property type="evidence" value="ECO:0007669"/>
    <property type="project" value="InterPro"/>
</dbReference>
<dbReference type="GO" id="GO:0005634">
    <property type="term" value="C:nucleus"/>
    <property type="evidence" value="ECO:0007669"/>
    <property type="project" value="UniProtKB-SubCell"/>
</dbReference>
<reference evidence="10" key="1">
    <citation type="submission" date="2015-10" db="EMBL/GenBank/DDBJ databases">
        <authorList>
            <person name="Regsiter A."/>
            <person name="william w."/>
        </authorList>
    </citation>
    <scope>NUCLEOTIDE SEQUENCE</scope>
    <source>
        <strain evidence="10">Montdore</strain>
    </source>
</reference>
<dbReference type="InterPro" id="IPR036864">
    <property type="entry name" value="Zn2-C6_fun-type_DNA-bd_sf"/>
</dbReference>
<dbReference type="InterPro" id="IPR052202">
    <property type="entry name" value="Yeast_MetPath_Reg"/>
</dbReference>
<evidence type="ECO:0000256" key="4">
    <source>
        <dbReference type="ARBA" id="ARBA00023015"/>
    </source>
</evidence>
<dbReference type="Proteomes" id="UP001412239">
    <property type="component" value="Unassembled WGS sequence"/>
</dbReference>
<dbReference type="GO" id="GO:0008270">
    <property type="term" value="F:zinc ion binding"/>
    <property type="evidence" value="ECO:0007669"/>
    <property type="project" value="InterPro"/>
</dbReference>